<gene>
    <name evidence="1" type="ORF">Fot_55643</name>
</gene>
<evidence type="ECO:0000313" key="2">
    <source>
        <dbReference type="Proteomes" id="UP001604277"/>
    </source>
</evidence>
<protein>
    <submittedName>
        <fullName evidence="1">Uncharacterized protein</fullName>
    </submittedName>
</protein>
<sequence>MKEKGLKKPATSDAAAREIAEALESLVRDCTDNNAFAFLNGVVQQLESKVDSVKIDTALSFVAEAESTSEVGRLHQRENGREEATIQRTLIINNRTVERDCGSVQHSMRGVPD</sequence>
<evidence type="ECO:0000313" key="1">
    <source>
        <dbReference type="EMBL" id="KAL2458613.1"/>
    </source>
</evidence>
<reference evidence="2" key="1">
    <citation type="submission" date="2024-07" db="EMBL/GenBank/DDBJ databases">
        <title>Two chromosome-level genome assemblies of Korean endemic species Abeliophyllum distichum and Forsythia ovata (Oleaceae).</title>
        <authorList>
            <person name="Jang H."/>
        </authorList>
    </citation>
    <scope>NUCLEOTIDE SEQUENCE [LARGE SCALE GENOMIC DNA]</scope>
</reference>
<dbReference type="Proteomes" id="UP001604277">
    <property type="component" value="Unassembled WGS sequence"/>
</dbReference>
<accession>A0ABD1P410</accession>
<dbReference type="EMBL" id="JBFOLJ010000028">
    <property type="protein sequence ID" value="KAL2458613.1"/>
    <property type="molecule type" value="Genomic_DNA"/>
</dbReference>
<name>A0ABD1P410_9LAMI</name>
<dbReference type="AlphaFoldDB" id="A0ABD1P410"/>
<organism evidence="1 2">
    <name type="scientific">Forsythia ovata</name>
    <dbReference type="NCBI Taxonomy" id="205694"/>
    <lineage>
        <taxon>Eukaryota</taxon>
        <taxon>Viridiplantae</taxon>
        <taxon>Streptophyta</taxon>
        <taxon>Embryophyta</taxon>
        <taxon>Tracheophyta</taxon>
        <taxon>Spermatophyta</taxon>
        <taxon>Magnoliopsida</taxon>
        <taxon>eudicotyledons</taxon>
        <taxon>Gunneridae</taxon>
        <taxon>Pentapetalae</taxon>
        <taxon>asterids</taxon>
        <taxon>lamiids</taxon>
        <taxon>Lamiales</taxon>
        <taxon>Oleaceae</taxon>
        <taxon>Forsythieae</taxon>
        <taxon>Forsythia</taxon>
    </lineage>
</organism>
<keyword evidence="2" id="KW-1185">Reference proteome</keyword>
<comment type="caution">
    <text evidence="1">The sequence shown here is derived from an EMBL/GenBank/DDBJ whole genome shotgun (WGS) entry which is preliminary data.</text>
</comment>
<proteinExistence type="predicted"/>